<feature type="transmembrane region" description="Helical" evidence="2">
    <location>
        <begin position="119"/>
        <end position="140"/>
    </location>
</feature>
<organism evidence="3 4">
    <name type="scientific">Yinghuangia soli</name>
    <dbReference type="NCBI Taxonomy" id="2908204"/>
    <lineage>
        <taxon>Bacteria</taxon>
        <taxon>Bacillati</taxon>
        <taxon>Actinomycetota</taxon>
        <taxon>Actinomycetes</taxon>
        <taxon>Kitasatosporales</taxon>
        <taxon>Streptomycetaceae</taxon>
        <taxon>Yinghuangia</taxon>
    </lineage>
</organism>
<proteinExistence type="predicted"/>
<dbReference type="EMBL" id="JAKFHA010000058">
    <property type="protein sequence ID" value="MCF2533739.1"/>
    <property type="molecule type" value="Genomic_DNA"/>
</dbReference>
<keyword evidence="4" id="KW-1185">Reference proteome</keyword>
<protein>
    <recommendedName>
        <fullName evidence="5">Peptidase MA superfamily protein</fullName>
    </recommendedName>
</protein>
<comment type="caution">
    <text evidence="3">The sequence shown here is derived from an EMBL/GenBank/DDBJ whole genome shotgun (WGS) entry which is preliminary data.</text>
</comment>
<evidence type="ECO:0000256" key="2">
    <source>
        <dbReference type="SAM" id="Phobius"/>
    </source>
</evidence>
<sequence length="606" mass="63433">MDDSAPRPMVEEPAGGGPDHPADLRGALIPGQIRGADHDASATPFGPPAAFPGTPVVGTPVPGTPVPGAFGWERYRVPGPRTGAHHGGYPGQFPYRDPGDPFGIWPRSIADPYRDRHTAVIAVLSLLAAFVTFVAGATLLPDRYGGAQAAADSGAAATAAPDPGLPGGGPDPRDDADATTPAPGGTAKPPATTAPTKDPALKGPAASAAARTSVLGRVQTLAKARTAALHGNDAAAFVGPVDKNNKALLANETRLFGNLRKVPFDQSDWTAGAVTDARTDPSASGGWPVTATVDVAFTHKIANADVRAVAERYVWTVNCPAATGSCTLTNVSGGRDNTSLGASGYPAPWDVWDLAVETRPHVLVLGPAELAADLRTRADEAENAAVYDVAMWTGPAGVSPGFVVALTRERTVFEKLYSRESPGDWAAGFALPLTAAADRDQVGGSRVVIDLDEMDHDAAFAKVILRHELVHALLDPITRVDYDRIPLWAAEGFADWVAQSDRTIRGTYEARGVAKQIQSGKFTGKLPDDKDFDSDDEDVIDDAYNQSHLALRYLADTYGAAAACAFIADVYLGTSKTTDGAMRAATGKSLAEFEKGWAEWTRTNFG</sequence>
<feature type="region of interest" description="Disordered" evidence="1">
    <location>
        <begin position="1"/>
        <end position="26"/>
    </location>
</feature>
<keyword evidence="2" id="KW-0812">Transmembrane</keyword>
<feature type="region of interest" description="Disordered" evidence="1">
    <location>
        <begin position="155"/>
        <end position="205"/>
    </location>
</feature>
<dbReference type="Proteomes" id="UP001165378">
    <property type="component" value="Unassembled WGS sequence"/>
</dbReference>
<feature type="compositionally biased region" description="Low complexity" evidence="1">
    <location>
        <begin position="178"/>
        <end position="198"/>
    </location>
</feature>
<accession>A0AA41QBA0</accession>
<gene>
    <name evidence="3" type="ORF">LZ495_41880</name>
</gene>
<evidence type="ECO:0008006" key="5">
    <source>
        <dbReference type="Google" id="ProtNLM"/>
    </source>
</evidence>
<name>A0AA41QBA0_9ACTN</name>
<evidence type="ECO:0000313" key="3">
    <source>
        <dbReference type="EMBL" id="MCF2533739.1"/>
    </source>
</evidence>
<keyword evidence="2" id="KW-1133">Transmembrane helix</keyword>
<reference evidence="3" key="1">
    <citation type="submission" date="2022-01" db="EMBL/GenBank/DDBJ databases">
        <title>Genome-Based Taxonomic Classification of the Phylum Actinobacteria.</title>
        <authorList>
            <person name="Gao Y."/>
        </authorList>
    </citation>
    <scope>NUCLEOTIDE SEQUENCE</scope>
    <source>
        <strain evidence="3">KLBMP 8922</strain>
    </source>
</reference>
<evidence type="ECO:0000313" key="4">
    <source>
        <dbReference type="Proteomes" id="UP001165378"/>
    </source>
</evidence>
<evidence type="ECO:0000256" key="1">
    <source>
        <dbReference type="SAM" id="MobiDB-lite"/>
    </source>
</evidence>
<dbReference type="AlphaFoldDB" id="A0AA41QBA0"/>
<dbReference type="RefSeq" id="WP_235058506.1">
    <property type="nucleotide sequence ID" value="NZ_JAKFHA010000058.1"/>
</dbReference>
<keyword evidence="2" id="KW-0472">Membrane</keyword>